<name>A0A4T0H8U9_WALIC</name>
<dbReference type="HAMAP" id="MF_02006">
    <property type="entry name" value="Tyr_tRNA_synth_type1"/>
    <property type="match status" value="1"/>
</dbReference>
<dbReference type="EMBL" id="SPOF01000021">
    <property type="protein sequence ID" value="TIB11898.1"/>
    <property type="molecule type" value="Genomic_DNA"/>
</dbReference>
<dbReference type="GO" id="GO:0003723">
    <property type="term" value="F:RNA binding"/>
    <property type="evidence" value="ECO:0007669"/>
    <property type="project" value="UniProtKB-KW"/>
</dbReference>
<organism evidence="13 14">
    <name type="scientific">Wallemia ichthyophaga</name>
    <dbReference type="NCBI Taxonomy" id="245174"/>
    <lineage>
        <taxon>Eukaryota</taxon>
        <taxon>Fungi</taxon>
        <taxon>Dikarya</taxon>
        <taxon>Basidiomycota</taxon>
        <taxon>Wallemiomycotina</taxon>
        <taxon>Wallemiomycetes</taxon>
        <taxon>Wallemiales</taxon>
        <taxon>Wallemiaceae</taxon>
        <taxon>Wallemia</taxon>
    </lineage>
</organism>
<evidence type="ECO:0000256" key="1">
    <source>
        <dbReference type="ARBA" id="ARBA00013160"/>
    </source>
</evidence>
<evidence type="ECO:0000256" key="6">
    <source>
        <dbReference type="ARBA" id="ARBA00022917"/>
    </source>
</evidence>
<keyword evidence="6 11" id="KW-0648">Protein biosynthesis</keyword>
<evidence type="ECO:0000256" key="4">
    <source>
        <dbReference type="ARBA" id="ARBA00022840"/>
    </source>
</evidence>
<dbReference type="Gene3D" id="1.10.240.10">
    <property type="entry name" value="Tyrosyl-Transfer RNA Synthetase"/>
    <property type="match status" value="1"/>
</dbReference>
<dbReference type="NCBIfam" id="TIGR00234">
    <property type="entry name" value="tyrS"/>
    <property type="match status" value="1"/>
</dbReference>
<dbReference type="PROSITE" id="PS00178">
    <property type="entry name" value="AA_TRNA_LIGASE_I"/>
    <property type="match status" value="1"/>
</dbReference>
<dbReference type="GO" id="GO:0005524">
    <property type="term" value="F:ATP binding"/>
    <property type="evidence" value="ECO:0007669"/>
    <property type="project" value="UniProtKB-KW"/>
</dbReference>
<keyword evidence="2 11" id="KW-0436">Ligase</keyword>
<evidence type="ECO:0000256" key="3">
    <source>
        <dbReference type="ARBA" id="ARBA00022741"/>
    </source>
</evidence>
<evidence type="ECO:0000313" key="14">
    <source>
        <dbReference type="Proteomes" id="UP000306954"/>
    </source>
</evidence>
<dbReference type="EC" id="6.1.1.1" evidence="1 11"/>
<evidence type="ECO:0000256" key="2">
    <source>
        <dbReference type="ARBA" id="ARBA00022598"/>
    </source>
</evidence>
<gene>
    <name evidence="13" type="ORF">E3P90_02238</name>
</gene>
<evidence type="ECO:0000256" key="10">
    <source>
        <dbReference type="PROSITE-ProRule" id="PRU00182"/>
    </source>
</evidence>
<dbReference type="GO" id="GO:0005829">
    <property type="term" value="C:cytosol"/>
    <property type="evidence" value="ECO:0007669"/>
    <property type="project" value="TreeGrafter"/>
</dbReference>
<dbReference type="GO" id="GO:0006437">
    <property type="term" value="P:tyrosyl-tRNA aminoacylation"/>
    <property type="evidence" value="ECO:0007669"/>
    <property type="project" value="InterPro"/>
</dbReference>
<dbReference type="InterPro" id="IPR002307">
    <property type="entry name" value="Tyr-tRNA-ligase"/>
</dbReference>
<evidence type="ECO:0000256" key="5">
    <source>
        <dbReference type="ARBA" id="ARBA00022884"/>
    </source>
</evidence>
<keyword evidence="4 11" id="KW-0067">ATP-binding</keyword>
<dbReference type="GO" id="GO:0004831">
    <property type="term" value="F:tyrosine-tRNA ligase activity"/>
    <property type="evidence" value="ECO:0007669"/>
    <property type="project" value="UniProtKB-EC"/>
</dbReference>
<reference evidence="13 14" key="1">
    <citation type="submission" date="2019-03" db="EMBL/GenBank/DDBJ databases">
        <title>Sequencing 23 genomes of Wallemia ichthyophaga.</title>
        <authorList>
            <person name="Gostincar C."/>
        </authorList>
    </citation>
    <scope>NUCLEOTIDE SEQUENCE [LARGE SCALE GENOMIC DNA]</scope>
    <source>
        <strain evidence="13 14">EXF-8621</strain>
    </source>
</reference>
<evidence type="ECO:0000313" key="13">
    <source>
        <dbReference type="EMBL" id="TIB11898.1"/>
    </source>
</evidence>
<protein>
    <recommendedName>
        <fullName evidence="1 11">Tyrosine--tRNA ligase</fullName>
        <ecNumber evidence="1 11">6.1.1.1</ecNumber>
    </recommendedName>
    <alternativeName>
        <fullName evidence="8 11">Tyrosyl-tRNA synthetase</fullName>
    </alternativeName>
</protein>
<dbReference type="PRINTS" id="PR01040">
    <property type="entry name" value="TRNASYNTHTYR"/>
</dbReference>
<dbReference type="InterPro" id="IPR002305">
    <property type="entry name" value="aa-tRNA-synth_Ic"/>
</dbReference>
<dbReference type="Proteomes" id="UP000306954">
    <property type="component" value="Unassembled WGS sequence"/>
</dbReference>
<dbReference type="Pfam" id="PF22421">
    <property type="entry name" value="SYY_C-terminal"/>
    <property type="match status" value="1"/>
</dbReference>
<evidence type="ECO:0000256" key="9">
    <source>
        <dbReference type="ARBA" id="ARBA00048248"/>
    </source>
</evidence>
<dbReference type="SUPFAM" id="SSF52374">
    <property type="entry name" value="Nucleotidylyl transferase"/>
    <property type="match status" value="1"/>
</dbReference>
<dbReference type="Gene3D" id="3.10.290.10">
    <property type="entry name" value="RNA-binding S4 domain"/>
    <property type="match status" value="1"/>
</dbReference>
<accession>A0A4T0H8U9</accession>
<dbReference type="PANTHER" id="PTHR11766">
    <property type="entry name" value="TYROSYL-TRNA SYNTHETASE"/>
    <property type="match status" value="1"/>
</dbReference>
<dbReference type="InterPro" id="IPR054608">
    <property type="entry name" value="SYY-like_C"/>
</dbReference>
<dbReference type="CDD" id="cd00805">
    <property type="entry name" value="TyrRS_core"/>
    <property type="match status" value="1"/>
</dbReference>
<keyword evidence="7 11" id="KW-0030">Aminoacyl-tRNA synthetase</keyword>
<dbReference type="InterPro" id="IPR001412">
    <property type="entry name" value="aa-tRNA-synth_I_CS"/>
</dbReference>
<dbReference type="InterPro" id="IPR036986">
    <property type="entry name" value="S4_RNA-bd_sf"/>
</dbReference>
<sequence length="450" mass="50191">MRWAFRASSRLLQSRNVYKEMLDRGFVKDVTSDLLGRHLESSRTIYSGLDPTAESLHVGHLLPLLACLHLHLAGHRVIPLIGGATGSIGDPSGRSTERSLIETETLDKNIATLTKQLGVFYERGREYARHHALYDSTIGEISVLDNKEWLAKLSLLEFLSTTGKLSNIGPMLARDSVKNRLAKGISYTEFTYQLLQARDFEHLFTSHECTVQIGGSDQWGNITAGVELIRRVTSDETTQDKAFGLTLPLLTTSSGDKFGKSAGNAIWLNSSLTSVFDFYQFWLKTPDADVERFLRLLTLAPLSDIEQLMEQHKVVPEQRSAQRRLAEEVTTLIHGRSGLEIARIATGVLFGKDLYALKTHQVVAAFENDSRLVKKLRSDVVGQRLTRVSTFGRTVKSTSQAKTLVASGGVYINGERMTDVNRTLTEEDIIDNHLIFIRTGKSSHLIIHLD</sequence>
<keyword evidence="3 11" id="KW-0547">Nucleotide-binding</keyword>
<dbReference type="Gene3D" id="3.40.50.620">
    <property type="entry name" value="HUPs"/>
    <property type="match status" value="1"/>
</dbReference>
<dbReference type="PANTHER" id="PTHR11766:SF0">
    <property type="entry name" value="TYROSINE--TRNA LIGASE, MITOCHONDRIAL"/>
    <property type="match status" value="1"/>
</dbReference>
<feature type="domain" description="Tyrosine--tRNA ligase SYY-like C-terminal" evidence="12">
    <location>
        <begin position="394"/>
        <end position="446"/>
    </location>
</feature>
<dbReference type="InterPro" id="IPR024088">
    <property type="entry name" value="Tyr-tRNA-ligase_bac-type"/>
</dbReference>
<evidence type="ECO:0000256" key="7">
    <source>
        <dbReference type="ARBA" id="ARBA00023146"/>
    </source>
</evidence>
<dbReference type="AlphaFoldDB" id="A0A4T0H8U9"/>
<dbReference type="GO" id="GO:0005739">
    <property type="term" value="C:mitochondrion"/>
    <property type="evidence" value="ECO:0007669"/>
    <property type="project" value="TreeGrafter"/>
</dbReference>
<proteinExistence type="inferred from homology"/>
<evidence type="ECO:0000256" key="11">
    <source>
        <dbReference type="RuleBase" id="RU361234"/>
    </source>
</evidence>
<dbReference type="SUPFAM" id="SSF55174">
    <property type="entry name" value="Alpha-L RNA-binding motif"/>
    <property type="match status" value="1"/>
</dbReference>
<comment type="similarity">
    <text evidence="11">Belongs to the class-I aminoacyl-tRNA synthetase family.</text>
</comment>
<evidence type="ECO:0000259" key="12">
    <source>
        <dbReference type="Pfam" id="PF22421"/>
    </source>
</evidence>
<evidence type="ECO:0000256" key="8">
    <source>
        <dbReference type="ARBA" id="ARBA00033323"/>
    </source>
</evidence>
<dbReference type="Pfam" id="PF00579">
    <property type="entry name" value="tRNA-synt_1b"/>
    <property type="match status" value="1"/>
</dbReference>
<keyword evidence="5 10" id="KW-0694">RNA-binding</keyword>
<dbReference type="FunFam" id="1.10.240.10:FF:000001">
    <property type="entry name" value="Tyrosine--tRNA ligase"/>
    <property type="match status" value="1"/>
</dbReference>
<dbReference type="InterPro" id="IPR024107">
    <property type="entry name" value="Tyr-tRNA-ligase_bac_1"/>
</dbReference>
<comment type="catalytic activity">
    <reaction evidence="9 11">
        <text>tRNA(Tyr) + L-tyrosine + ATP = L-tyrosyl-tRNA(Tyr) + AMP + diphosphate + H(+)</text>
        <dbReference type="Rhea" id="RHEA:10220"/>
        <dbReference type="Rhea" id="RHEA-COMP:9706"/>
        <dbReference type="Rhea" id="RHEA-COMP:9707"/>
        <dbReference type="ChEBI" id="CHEBI:15378"/>
        <dbReference type="ChEBI" id="CHEBI:30616"/>
        <dbReference type="ChEBI" id="CHEBI:33019"/>
        <dbReference type="ChEBI" id="CHEBI:58315"/>
        <dbReference type="ChEBI" id="CHEBI:78442"/>
        <dbReference type="ChEBI" id="CHEBI:78536"/>
        <dbReference type="ChEBI" id="CHEBI:456215"/>
        <dbReference type="EC" id="6.1.1.1"/>
    </reaction>
</comment>
<dbReference type="InterPro" id="IPR014729">
    <property type="entry name" value="Rossmann-like_a/b/a_fold"/>
</dbReference>
<dbReference type="PROSITE" id="PS50889">
    <property type="entry name" value="S4"/>
    <property type="match status" value="1"/>
</dbReference>
<dbReference type="CDD" id="cd00165">
    <property type="entry name" value="S4"/>
    <property type="match status" value="1"/>
</dbReference>
<comment type="caution">
    <text evidence="13">The sequence shown here is derived from an EMBL/GenBank/DDBJ whole genome shotgun (WGS) entry which is preliminary data.</text>
</comment>